<accession>A0A3P5XXJ5</accession>
<feature type="transmembrane region" description="Helical" evidence="7">
    <location>
        <begin position="130"/>
        <end position="148"/>
    </location>
</feature>
<proteinExistence type="inferred from homology"/>
<feature type="transmembrane region" description="Helical" evidence="7">
    <location>
        <begin position="90"/>
        <end position="110"/>
    </location>
</feature>
<dbReference type="GO" id="GO:0009246">
    <property type="term" value="P:enterobacterial common antigen biosynthetic process"/>
    <property type="evidence" value="ECO:0007669"/>
    <property type="project" value="TreeGrafter"/>
</dbReference>
<comment type="similarity">
    <text evidence="2">Belongs to the acyltransferase 3 family.</text>
</comment>
<keyword evidence="3" id="KW-1003">Cell membrane</keyword>
<evidence type="ECO:0000256" key="1">
    <source>
        <dbReference type="ARBA" id="ARBA00004651"/>
    </source>
</evidence>
<dbReference type="GO" id="GO:0005886">
    <property type="term" value="C:plasma membrane"/>
    <property type="evidence" value="ECO:0007669"/>
    <property type="project" value="UniProtKB-SubCell"/>
</dbReference>
<feature type="transmembrane region" description="Helical" evidence="7">
    <location>
        <begin position="59"/>
        <end position="78"/>
    </location>
</feature>
<feature type="transmembrane region" description="Helical" evidence="7">
    <location>
        <begin position="178"/>
        <end position="198"/>
    </location>
</feature>
<evidence type="ECO:0000256" key="7">
    <source>
        <dbReference type="SAM" id="Phobius"/>
    </source>
</evidence>
<dbReference type="Pfam" id="PF01757">
    <property type="entry name" value="Acyl_transf_3"/>
    <property type="match status" value="1"/>
</dbReference>
<feature type="transmembrane region" description="Helical" evidence="7">
    <location>
        <begin position="27"/>
        <end position="47"/>
    </location>
</feature>
<dbReference type="Proteomes" id="UP000277498">
    <property type="component" value="Unassembled WGS sequence"/>
</dbReference>
<evidence type="ECO:0000259" key="8">
    <source>
        <dbReference type="Pfam" id="PF01757"/>
    </source>
</evidence>
<gene>
    <name evidence="9" type="ORF">XINFAN_04118</name>
</gene>
<name>A0A3P5XXJ5_9RHOB</name>
<sequence length="387" mass="42512">MPQNQTTAPYEKAVPDRAQVPGSETGYMLRGMLILLVLFGHALQFISHGGRDTFWEDPLFRGIYMFHMPLFMALAGYFSPPGRIAPNDLLARSARLLWPMLTWAALAALLKAASQDRWPALAGMTLGGFLNLYWFLWALVMALALVALGSRLGRGGALLYGLVFAFLLSPAASGVWLVLPLFAFTLPFFLAGRLWRSLELQAAWRRRQRVWQRRSRQRGVMALWGPALIALPVAGACFLIWDPGTYAYNNRADLLKDPFRVTLMFTGAASATLVAGRLLWRLAQSLTGSKSGQALARCGRISLRIYLAQDLAFACLRAVLPHIPGAGSTDRLTQILVAALITGLLAGAITLFWRGTAGVPWLSRLLWGRAEPERRASAQPLAPCPLA</sequence>
<keyword evidence="4 7" id="KW-0812">Transmembrane</keyword>
<evidence type="ECO:0000256" key="5">
    <source>
        <dbReference type="ARBA" id="ARBA00022989"/>
    </source>
</evidence>
<organism evidence="9 10">
    <name type="scientific">Pseudogemmobacter humi</name>
    <dbReference type="NCBI Taxonomy" id="2483812"/>
    <lineage>
        <taxon>Bacteria</taxon>
        <taxon>Pseudomonadati</taxon>
        <taxon>Pseudomonadota</taxon>
        <taxon>Alphaproteobacteria</taxon>
        <taxon>Rhodobacterales</taxon>
        <taxon>Paracoccaceae</taxon>
        <taxon>Pseudogemmobacter</taxon>
    </lineage>
</organism>
<feature type="transmembrane region" description="Helical" evidence="7">
    <location>
        <begin position="261"/>
        <end position="280"/>
    </location>
</feature>
<dbReference type="RefSeq" id="WP_124088779.1">
    <property type="nucleotide sequence ID" value="NZ_UXAW01000136.1"/>
</dbReference>
<protein>
    <submittedName>
        <fullName evidence="9">Acyltransferase family protein</fullName>
    </submittedName>
</protein>
<dbReference type="PANTHER" id="PTHR40074:SF2">
    <property type="entry name" value="O-ACETYLTRANSFERASE WECH"/>
    <property type="match status" value="1"/>
</dbReference>
<evidence type="ECO:0000256" key="6">
    <source>
        <dbReference type="ARBA" id="ARBA00023136"/>
    </source>
</evidence>
<evidence type="ECO:0000313" key="10">
    <source>
        <dbReference type="Proteomes" id="UP000277498"/>
    </source>
</evidence>
<feature type="transmembrane region" description="Helical" evidence="7">
    <location>
        <begin position="332"/>
        <end position="353"/>
    </location>
</feature>
<feature type="transmembrane region" description="Helical" evidence="7">
    <location>
        <begin position="155"/>
        <end position="172"/>
    </location>
</feature>
<comment type="subcellular location">
    <subcellularLocation>
        <location evidence="1">Cell membrane</location>
        <topology evidence="1">Multi-pass membrane protein</topology>
    </subcellularLocation>
</comment>
<evidence type="ECO:0000256" key="3">
    <source>
        <dbReference type="ARBA" id="ARBA00022475"/>
    </source>
</evidence>
<feature type="transmembrane region" description="Helical" evidence="7">
    <location>
        <begin position="219"/>
        <end position="241"/>
    </location>
</feature>
<dbReference type="PANTHER" id="PTHR40074">
    <property type="entry name" value="O-ACETYLTRANSFERASE WECH"/>
    <property type="match status" value="1"/>
</dbReference>
<evidence type="ECO:0000313" key="9">
    <source>
        <dbReference type="EMBL" id="VDC33914.1"/>
    </source>
</evidence>
<dbReference type="EMBL" id="UXAW01000136">
    <property type="protein sequence ID" value="VDC33914.1"/>
    <property type="molecule type" value="Genomic_DNA"/>
</dbReference>
<dbReference type="OrthoDB" id="9814956at2"/>
<feature type="domain" description="Acyltransferase 3" evidence="8">
    <location>
        <begin position="29"/>
        <end position="345"/>
    </location>
</feature>
<dbReference type="InterPro" id="IPR002656">
    <property type="entry name" value="Acyl_transf_3_dom"/>
</dbReference>
<keyword evidence="10" id="KW-1185">Reference proteome</keyword>
<dbReference type="AlphaFoldDB" id="A0A3P5XXJ5"/>
<reference evidence="9 10" key="1">
    <citation type="submission" date="2018-11" db="EMBL/GenBank/DDBJ databases">
        <authorList>
            <person name="Criscuolo A."/>
        </authorList>
    </citation>
    <scope>NUCLEOTIDE SEQUENCE [LARGE SCALE GENOMIC DNA]</scope>
    <source>
        <strain evidence="9">ACIP111625</strain>
    </source>
</reference>
<dbReference type="GO" id="GO:0016413">
    <property type="term" value="F:O-acetyltransferase activity"/>
    <property type="evidence" value="ECO:0007669"/>
    <property type="project" value="TreeGrafter"/>
</dbReference>
<evidence type="ECO:0000256" key="2">
    <source>
        <dbReference type="ARBA" id="ARBA00007400"/>
    </source>
</evidence>
<keyword evidence="6 7" id="KW-0472">Membrane</keyword>
<keyword evidence="9" id="KW-0012">Acyltransferase</keyword>
<keyword evidence="5 7" id="KW-1133">Transmembrane helix</keyword>
<keyword evidence="9" id="KW-0808">Transferase</keyword>
<evidence type="ECO:0000256" key="4">
    <source>
        <dbReference type="ARBA" id="ARBA00022692"/>
    </source>
</evidence>